<evidence type="ECO:0000313" key="3">
    <source>
        <dbReference type="Proteomes" id="UP001042704"/>
    </source>
</evidence>
<name>A0A8A3S359_9EURY</name>
<evidence type="ECO:0000313" key="2">
    <source>
        <dbReference type="EMBL" id="QSZ66309.1"/>
    </source>
</evidence>
<keyword evidence="1" id="KW-0472">Membrane</keyword>
<dbReference type="AlphaFoldDB" id="A0A8A3S359"/>
<gene>
    <name evidence="2" type="ORF">RJ40_01735</name>
</gene>
<organism evidence="2 3">
    <name type="scientific">Methanofollis aquaemaris</name>
    <dbReference type="NCBI Taxonomy" id="126734"/>
    <lineage>
        <taxon>Archaea</taxon>
        <taxon>Methanobacteriati</taxon>
        <taxon>Methanobacteriota</taxon>
        <taxon>Stenosarchaea group</taxon>
        <taxon>Methanomicrobia</taxon>
        <taxon>Methanomicrobiales</taxon>
        <taxon>Methanomicrobiaceae</taxon>
        <taxon>Methanofollis</taxon>
    </lineage>
</organism>
<dbReference type="GeneID" id="76423038"/>
<reference evidence="2" key="1">
    <citation type="journal article" date="2001" name="Int. J. Syst. Evol. Microbiol.">
        <title>Methanofollis aquaemaris sp. nov., a methanogen isolated from an aquaculture fish pond.</title>
        <authorList>
            <person name="Lai M.C."/>
            <person name="Chen S.C."/>
        </authorList>
    </citation>
    <scope>NUCLEOTIDE SEQUENCE</scope>
    <source>
        <strain evidence="2">N2F9704</strain>
    </source>
</reference>
<proteinExistence type="predicted"/>
<sequence length="126" mass="14860">MTNEKRDRNVRRVFLIFCIAFILFVAYIGYGLYRESNDPPILRVFPVNESETEDGIVVHLTEEDFEKWPSLGKAFKENDDSVPAPELRTSPAHREFGREYIRNHTTDTPIYVEYEGQYFEIKTLIH</sequence>
<dbReference type="KEGG" id="maqe:RJ40_01735"/>
<reference evidence="2" key="2">
    <citation type="submission" date="2019-02" db="EMBL/GenBank/DDBJ databases">
        <authorList>
            <person name="Chen S.-C."/>
            <person name="Chien H.-H."/>
            <person name="Lai M.-C."/>
        </authorList>
    </citation>
    <scope>NUCLEOTIDE SEQUENCE</scope>
    <source>
        <strain evidence="2">N2F9704</strain>
    </source>
</reference>
<dbReference type="EMBL" id="CP036172">
    <property type="protein sequence ID" value="QSZ66309.1"/>
    <property type="molecule type" value="Genomic_DNA"/>
</dbReference>
<evidence type="ECO:0000256" key="1">
    <source>
        <dbReference type="SAM" id="Phobius"/>
    </source>
</evidence>
<dbReference type="RefSeq" id="WP_265581633.1">
    <property type="nucleotide sequence ID" value="NZ_CP036172.1"/>
</dbReference>
<protein>
    <submittedName>
        <fullName evidence="2">Uncharacterized protein</fullName>
    </submittedName>
</protein>
<keyword evidence="1" id="KW-0812">Transmembrane</keyword>
<keyword evidence="1" id="KW-1133">Transmembrane helix</keyword>
<feature type="transmembrane region" description="Helical" evidence="1">
    <location>
        <begin position="12"/>
        <end position="33"/>
    </location>
</feature>
<keyword evidence="3" id="KW-1185">Reference proteome</keyword>
<accession>A0A8A3S359</accession>
<dbReference type="Proteomes" id="UP001042704">
    <property type="component" value="Chromosome"/>
</dbReference>